<dbReference type="EMBL" id="CAMPGE010015938">
    <property type="protein sequence ID" value="CAI2374527.1"/>
    <property type="molecule type" value="Genomic_DNA"/>
</dbReference>
<name>A0AAD2CZ70_EUPCR</name>
<dbReference type="AlphaFoldDB" id="A0AAD2CZ70"/>
<organism evidence="1 2">
    <name type="scientific">Euplotes crassus</name>
    <dbReference type="NCBI Taxonomy" id="5936"/>
    <lineage>
        <taxon>Eukaryota</taxon>
        <taxon>Sar</taxon>
        <taxon>Alveolata</taxon>
        <taxon>Ciliophora</taxon>
        <taxon>Intramacronucleata</taxon>
        <taxon>Spirotrichea</taxon>
        <taxon>Hypotrichia</taxon>
        <taxon>Euplotida</taxon>
        <taxon>Euplotidae</taxon>
        <taxon>Moneuplotes</taxon>
    </lineage>
</organism>
<sequence length="327" mass="37038">MSYYQQPSQRQYDSLDFQAHRGQNMTGATTMRKSIDCLDIEGAAPAKIPGYTGARSYRKLTKNGSMPNFGPTKAEIDNQWKRSLKAAKIPNPSSYKYDFSAKPHENSESLMPKTTDAQIIKSQAFYKSKPRSKRMKQRSKPSLDDTFARLEDDLKVKMDESLKQDAAKFYLQTPIGQKPPPPQNLHQNLTAPEPVRGEKVSEKYLPDPAKEGSICGSRGSAPSYPNYDSHSIAEMYSDQAYKPKIGLGYEEGRGFYENLHARRSKGLPPVTELATKHLEIESNIHNRNNNDYGKFDHYATLGQATTKQINHSRRSYNPLTNEMLDFK</sequence>
<gene>
    <name evidence="1" type="ORF">ECRASSUSDP1_LOCUS15881</name>
</gene>
<protein>
    <submittedName>
        <fullName evidence="1">Uncharacterized protein</fullName>
    </submittedName>
</protein>
<evidence type="ECO:0000313" key="1">
    <source>
        <dbReference type="EMBL" id="CAI2374527.1"/>
    </source>
</evidence>
<dbReference type="Proteomes" id="UP001295684">
    <property type="component" value="Unassembled WGS sequence"/>
</dbReference>
<proteinExistence type="predicted"/>
<keyword evidence="2" id="KW-1185">Reference proteome</keyword>
<comment type="caution">
    <text evidence="1">The sequence shown here is derived from an EMBL/GenBank/DDBJ whole genome shotgun (WGS) entry which is preliminary data.</text>
</comment>
<accession>A0AAD2CZ70</accession>
<evidence type="ECO:0000313" key="2">
    <source>
        <dbReference type="Proteomes" id="UP001295684"/>
    </source>
</evidence>
<reference evidence="1" key="1">
    <citation type="submission" date="2023-07" db="EMBL/GenBank/DDBJ databases">
        <authorList>
            <consortium name="AG Swart"/>
            <person name="Singh M."/>
            <person name="Singh A."/>
            <person name="Seah K."/>
            <person name="Emmerich C."/>
        </authorList>
    </citation>
    <scope>NUCLEOTIDE SEQUENCE</scope>
    <source>
        <strain evidence="1">DP1</strain>
    </source>
</reference>